<reference evidence="9" key="4">
    <citation type="submission" date="2015-06" db="UniProtKB">
        <authorList>
            <consortium name="EnsemblMetazoa"/>
        </authorList>
    </citation>
    <scope>IDENTIFICATION</scope>
</reference>
<evidence type="ECO:0000256" key="7">
    <source>
        <dbReference type="SAM" id="MobiDB-lite"/>
    </source>
</evidence>
<reference evidence="8" key="2">
    <citation type="submission" date="2010-05" db="EMBL/GenBank/DDBJ databases">
        <authorList>
            <person name="Almeida L.G."/>
            <person name="Nicolas M.F."/>
            <person name="Souza R.C."/>
            <person name="Vasconcelos A.T.R."/>
        </authorList>
    </citation>
    <scope>NUCLEOTIDE SEQUENCE</scope>
</reference>
<evidence type="ECO:0000256" key="6">
    <source>
        <dbReference type="ARBA" id="ARBA00023288"/>
    </source>
</evidence>
<dbReference type="VEuPathDB" id="VectorBase:ADAR2_006939"/>
<dbReference type="Gene3D" id="3.40.50.300">
    <property type="entry name" value="P-loop containing nucleotide triphosphate hydrolases"/>
    <property type="match status" value="2"/>
</dbReference>
<evidence type="ECO:0000256" key="5">
    <source>
        <dbReference type="ARBA" id="ARBA00023136"/>
    </source>
</evidence>
<accession>W5JKE0</accession>
<dbReference type="PANTHER" id="PTHR46149">
    <property type="entry name" value="MIP08469P"/>
    <property type="match status" value="1"/>
</dbReference>
<proteinExistence type="predicted"/>
<dbReference type="SUPFAM" id="SSF52540">
    <property type="entry name" value="P-loop containing nucleoside triphosphate hydrolases"/>
    <property type="match status" value="1"/>
</dbReference>
<dbReference type="VEuPathDB" id="VectorBase:ADAC003405"/>
<evidence type="ECO:0000256" key="4">
    <source>
        <dbReference type="ARBA" id="ARBA00023134"/>
    </source>
</evidence>
<dbReference type="PRINTS" id="PR00449">
    <property type="entry name" value="RASTRNSFRMNG"/>
</dbReference>
<keyword evidence="2" id="KW-1003">Cell membrane</keyword>
<keyword evidence="10" id="KW-1185">Reference proteome</keyword>
<keyword evidence="5" id="KW-0472">Membrane</keyword>
<keyword evidence="4" id="KW-0547">Nucleotide-binding</keyword>
<dbReference type="SMART" id="SM00173">
    <property type="entry name" value="RAS"/>
    <property type="match status" value="1"/>
</dbReference>
<dbReference type="InterPro" id="IPR027417">
    <property type="entry name" value="P-loop_NTPase"/>
</dbReference>
<dbReference type="SMART" id="SM00175">
    <property type="entry name" value="RAB"/>
    <property type="match status" value="1"/>
</dbReference>
<evidence type="ECO:0000256" key="2">
    <source>
        <dbReference type="ARBA" id="ARBA00022475"/>
    </source>
</evidence>
<sequence length="354" mass="39574">MKGRHLRRRFSLQPSFMKDDSTEERPRRENEKLQNMFTVVKLLLKYPGLVAKDAVWLNNDENSINSNVRHKIVMMGAAKVGKSSLITQFLYSSFSPKYKRTVEEMHHGHFSVGGVNLTLDILDTSGSYEQQQQLHLIEKWSRCPVSFAVIRPAASSGTNRARSVDGDGQTRILRPKSTDRFPAMRALSISSADAFILVYDVTDSGTFEEVKAIREQIHEIKSTTAVPIVVVGNKTDLSEEDEDLRQVARDTTESLVTVDWENGFVEASAKLNRNVTQIFKELLVQAKITYNLSPALRRRRRQSLPQQASTGSSGAPATPQASPSVHVPSVAQLQHLQQIQDKSLGGKRNSCILS</sequence>
<evidence type="ECO:0000313" key="8">
    <source>
        <dbReference type="EMBL" id="ETN64842.1"/>
    </source>
</evidence>
<dbReference type="EMBL" id="ADMH02000857">
    <property type="protein sequence ID" value="ETN64842.1"/>
    <property type="molecule type" value="Genomic_DNA"/>
</dbReference>
<dbReference type="EnsemblMetazoa" id="ADAC003405-RA">
    <property type="protein sequence ID" value="ADAC003405-PA"/>
    <property type="gene ID" value="ADAC003405"/>
</dbReference>
<organism evidence="8">
    <name type="scientific">Anopheles darlingi</name>
    <name type="common">Mosquito</name>
    <dbReference type="NCBI Taxonomy" id="43151"/>
    <lineage>
        <taxon>Eukaryota</taxon>
        <taxon>Metazoa</taxon>
        <taxon>Ecdysozoa</taxon>
        <taxon>Arthropoda</taxon>
        <taxon>Hexapoda</taxon>
        <taxon>Insecta</taxon>
        <taxon>Pterygota</taxon>
        <taxon>Neoptera</taxon>
        <taxon>Endopterygota</taxon>
        <taxon>Diptera</taxon>
        <taxon>Nematocera</taxon>
        <taxon>Culicoidea</taxon>
        <taxon>Culicidae</taxon>
        <taxon>Anophelinae</taxon>
        <taxon>Anopheles</taxon>
    </lineage>
</organism>
<evidence type="ECO:0000313" key="9">
    <source>
        <dbReference type="EnsemblMetazoa" id="ADAC003405-PA"/>
    </source>
</evidence>
<keyword evidence="6" id="KW-0449">Lipoprotein</keyword>
<dbReference type="PANTHER" id="PTHR46149:SF7">
    <property type="entry name" value="GTP-BINDING PROTEIN DI-RAS2"/>
    <property type="match status" value="1"/>
</dbReference>
<reference evidence="8" key="3">
    <citation type="journal article" date="2013" name="Nucleic Acids Res.">
        <title>The genome of Anopheles darlingi, the main neotropical malaria vector.</title>
        <authorList>
            <person name="Marinotti O."/>
            <person name="Cerqueira G.C."/>
            <person name="de Almeida L.G."/>
            <person name="Ferro M.I."/>
            <person name="Loreto E.L."/>
            <person name="Zaha A."/>
            <person name="Teixeira S.M."/>
            <person name="Wespiser A.R."/>
            <person name="Almeida E Silva A."/>
            <person name="Schlindwein A.D."/>
            <person name="Pacheco A.C."/>
            <person name="Silva A.L."/>
            <person name="Graveley B.R."/>
            <person name="Walenz B.P."/>
            <person name="Lima Bde A."/>
            <person name="Ribeiro C.A."/>
            <person name="Nunes-Silva C.G."/>
            <person name="de Carvalho C.R."/>
            <person name="Soares C.M."/>
            <person name="de Menezes C.B."/>
            <person name="Matiolli C."/>
            <person name="Caffrey D."/>
            <person name="Araujo D.A."/>
            <person name="de Oliveira D.M."/>
            <person name="Golenbock D."/>
            <person name="Grisard E.C."/>
            <person name="Fantinatti-Garboggini F."/>
            <person name="de Carvalho F.M."/>
            <person name="Barcellos F.G."/>
            <person name="Prosdocimi F."/>
            <person name="May G."/>
            <person name="Azevedo Junior G.M."/>
            <person name="Guimaraes G.M."/>
            <person name="Goldman G.H."/>
            <person name="Padilha I.Q."/>
            <person name="Batista Jda S."/>
            <person name="Ferro J.A."/>
            <person name="Ribeiro J.M."/>
            <person name="Fietto J.L."/>
            <person name="Dabbas K.M."/>
            <person name="Cerdeira L."/>
            <person name="Agnez-Lima L.F."/>
            <person name="Brocchi M."/>
            <person name="de Carvalho M.O."/>
            <person name="Teixeira Mde M."/>
            <person name="Diniz Maia Mde M."/>
            <person name="Goldman M.H."/>
            <person name="Cruz Schneider M.P."/>
            <person name="Felipe M.S."/>
            <person name="Hungria M."/>
            <person name="Nicolas M.F."/>
            <person name="Pereira M."/>
            <person name="Montes M.A."/>
            <person name="Cantao M.E."/>
            <person name="Vincentz M."/>
            <person name="Rafael M.S."/>
            <person name="Silverman N."/>
            <person name="Stoco P.H."/>
            <person name="Souza R.C."/>
            <person name="Vicentini R."/>
            <person name="Gazzinelli R.T."/>
            <person name="Neves Rde O."/>
            <person name="Silva R."/>
            <person name="Astolfi-Filho S."/>
            <person name="Maciel T.E."/>
            <person name="Urmenyi T.P."/>
            <person name="Tadei W.P."/>
            <person name="Camargo E.P."/>
            <person name="de Vasconcelos A.T."/>
        </authorList>
    </citation>
    <scope>NUCLEOTIDE SEQUENCE</scope>
</reference>
<gene>
    <name evidence="8" type="ORF">AND_003405</name>
</gene>
<feature type="region of interest" description="Disordered" evidence="7">
    <location>
        <begin position="298"/>
        <end position="326"/>
    </location>
</feature>
<dbReference type="PROSITE" id="PS51421">
    <property type="entry name" value="RAS"/>
    <property type="match status" value="1"/>
</dbReference>
<evidence type="ECO:0000313" key="10">
    <source>
        <dbReference type="Proteomes" id="UP000000673"/>
    </source>
</evidence>
<comment type="subcellular location">
    <subcellularLocation>
        <location evidence="1">Cell membrane</location>
        <topology evidence="1">Lipid-anchor</topology>
    </subcellularLocation>
</comment>
<dbReference type="STRING" id="43151.W5JKE0"/>
<keyword evidence="3" id="KW-0488">Methylation</keyword>
<dbReference type="Proteomes" id="UP000000673">
    <property type="component" value="Unassembled WGS sequence"/>
</dbReference>
<dbReference type="GO" id="GO:0005525">
    <property type="term" value="F:GTP binding"/>
    <property type="evidence" value="ECO:0007669"/>
    <property type="project" value="UniProtKB-KW"/>
</dbReference>
<dbReference type="FunCoup" id="W5JKE0">
    <property type="interactions" value="82"/>
</dbReference>
<dbReference type="HOGENOM" id="CLU_041217_9_3_1"/>
<evidence type="ECO:0000256" key="1">
    <source>
        <dbReference type="ARBA" id="ARBA00004193"/>
    </source>
</evidence>
<dbReference type="GO" id="GO:0005886">
    <property type="term" value="C:plasma membrane"/>
    <property type="evidence" value="ECO:0007669"/>
    <property type="project" value="UniProtKB-SubCell"/>
</dbReference>
<keyword evidence="4" id="KW-0342">GTP-binding</keyword>
<dbReference type="AlphaFoldDB" id="W5JKE0"/>
<evidence type="ECO:0000256" key="3">
    <source>
        <dbReference type="ARBA" id="ARBA00022481"/>
    </source>
</evidence>
<protein>
    <submittedName>
        <fullName evidence="8">MRAS2</fullName>
    </submittedName>
</protein>
<dbReference type="InterPro" id="IPR052236">
    <property type="entry name" value="Small_GTPase_RasD"/>
</dbReference>
<dbReference type="Pfam" id="PF00071">
    <property type="entry name" value="Ras"/>
    <property type="match status" value="2"/>
</dbReference>
<reference evidence="8 10" key="1">
    <citation type="journal article" date="2010" name="BMC Genomics">
        <title>Combination of measures distinguishes pre-miRNAs from other stem-loops in the genome of the newly sequenced Anopheles darlingi.</title>
        <authorList>
            <person name="Mendes N.D."/>
            <person name="Freitas A.T."/>
            <person name="Vasconcelos A.T."/>
            <person name="Sagot M.F."/>
        </authorList>
    </citation>
    <scope>NUCLEOTIDE SEQUENCE</scope>
</reference>
<dbReference type="OMA" id="DFRPPMN"/>
<dbReference type="eggNOG" id="KOG0395">
    <property type="taxonomic scope" value="Eukaryota"/>
</dbReference>
<name>W5JKE0_ANODA</name>
<dbReference type="InterPro" id="IPR001806">
    <property type="entry name" value="Small_GTPase"/>
</dbReference>
<dbReference type="PROSITE" id="PS51419">
    <property type="entry name" value="RAB"/>
    <property type="match status" value="1"/>
</dbReference>
<dbReference type="SMART" id="SM00174">
    <property type="entry name" value="RHO"/>
    <property type="match status" value="1"/>
</dbReference>
<feature type="compositionally biased region" description="Polar residues" evidence="7">
    <location>
        <begin position="310"/>
        <end position="323"/>
    </location>
</feature>
<dbReference type="GO" id="GO:0003924">
    <property type="term" value="F:GTPase activity"/>
    <property type="evidence" value="ECO:0007669"/>
    <property type="project" value="InterPro"/>
</dbReference>